<evidence type="ECO:0000256" key="3">
    <source>
        <dbReference type="SAM" id="MobiDB-lite"/>
    </source>
</evidence>
<feature type="domain" description="Sulfatase N-terminal" evidence="4">
    <location>
        <begin position="30"/>
        <end position="352"/>
    </location>
</feature>
<dbReference type="Pfam" id="PF00884">
    <property type="entry name" value="Sulfatase"/>
    <property type="match status" value="1"/>
</dbReference>
<evidence type="ECO:0000313" key="5">
    <source>
        <dbReference type="EMBL" id="MBB4915043.1"/>
    </source>
</evidence>
<dbReference type="Proteomes" id="UP000552644">
    <property type="component" value="Unassembled WGS sequence"/>
</dbReference>
<name>A0A7W7VLX5_9ACTN</name>
<comment type="caution">
    <text evidence="5">The sequence shown here is derived from an EMBL/GenBank/DDBJ whole genome shotgun (WGS) entry which is preliminary data.</text>
</comment>
<dbReference type="SUPFAM" id="SSF53649">
    <property type="entry name" value="Alkaline phosphatase-like"/>
    <property type="match status" value="1"/>
</dbReference>
<dbReference type="InterPro" id="IPR000917">
    <property type="entry name" value="Sulfatase_N"/>
</dbReference>
<dbReference type="InterPro" id="IPR017850">
    <property type="entry name" value="Alkaline_phosphatase_core_sf"/>
</dbReference>
<keyword evidence="2" id="KW-0378">Hydrolase</keyword>
<dbReference type="Gene3D" id="3.40.720.10">
    <property type="entry name" value="Alkaline Phosphatase, subunit A"/>
    <property type="match status" value="1"/>
</dbReference>
<gene>
    <name evidence="5" type="ORF">FHS44_002128</name>
</gene>
<feature type="region of interest" description="Disordered" evidence="3">
    <location>
        <begin position="1"/>
        <end position="25"/>
    </location>
</feature>
<evidence type="ECO:0000256" key="1">
    <source>
        <dbReference type="ARBA" id="ARBA00008779"/>
    </source>
</evidence>
<dbReference type="PANTHER" id="PTHR42693:SF53">
    <property type="entry name" value="ENDO-4-O-SULFATASE"/>
    <property type="match status" value="1"/>
</dbReference>
<dbReference type="Gene3D" id="3.30.1120.10">
    <property type="match status" value="1"/>
</dbReference>
<keyword evidence="6" id="KW-1185">Reference proteome</keyword>
<evidence type="ECO:0000259" key="4">
    <source>
        <dbReference type="Pfam" id="PF00884"/>
    </source>
</evidence>
<dbReference type="EMBL" id="JACHJP010000002">
    <property type="protein sequence ID" value="MBB4915043.1"/>
    <property type="molecule type" value="Genomic_DNA"/>
</dbReference>
<dbReference type="GO" id="GO:0004065">
    <property type="term" value="F:arylsulfatase activity"/>
    <property type="evidence" value="ECO:0007669"/>
    <property type="project" value="TreeGrafter"/>
</dbReference>
<reference evidence="5 6" key="1">
    <citation type="submission" date="2020-08" db="EMBL/GenBank/DDBJ databases">
        <title>Genomic Encyclopedia of Type Strains, Phase III (KMG-III): the genomes of soil and plant-associated and newly described type strains.</title>
        <authorList>
            <person name="Whitman W."/>
        </authorList>
    </citation>
    <scope>NUCLEOTIDE SEQUENCE [LARGE SCALE GENOMIC DNA]</scope>
    <source>
        <strain evidence="5 6">CECT 8840</strain>
    </source>
</reference>
<evidence type="ECO:0000256" key="2">
    <source>
        <dbReference type="ARBA" id="ARBA00022801"/>
    </source>
</evidence>
<feature type="compositionally biased region" description="Basic and acidic residues" evidence="3">
    <location>
        <begin position="1"/>
        <end position="17"/>
    </location>
</feature>
<evidence type="ECO:0000313" key="6">
    <source>
        <dbReference type="Proteomes" id="UP000552644"/>
    </source>
</evidence>
<proteinExistence type="inferred from homology"/>
<sequence>MSHLPDRRSDWSAHERPFASTGQGRPGRRPNIVFILADDLGWGDLGCYGSLHNSTPVLDRLAADGLRLTHGYAASPTCSPTRIALYTGRYPGRLEGGLQEPLVTRDSRSGIPGEHPTLPSLLKGQGYDTAMFGKWHCGWLPWFSPLKIGFDVFFGNLDGAMDYFSHIDTRGEPDLYEGETPVEETGYYTEIVSAKAAEYIRSRTPDTPFYLQVNYTAPHWPWEGPTDEAVSEKVTAATRREQLTGLFHFEGGSLDTYRIMVEALDAGIGQVLDALDDSGQAEDTIVVFASDNGGERFAFLWPFVGEKGDLEEGGIRVPFIVRWPAALSGGQVSDVPTITMDWTATLLDAAGATPAPTHPLDGLSLLPWLLDAADAPERDLLWRTRGQGALRRGHYKFLYDRDAKPLWQDYFGGGGPRGRLFDVTADGRENADLSRELPDLYAELLKTWQEFDAALLPYPPPKRPSVANGEPD</sequence>
<dbReference type="InterPro" id="IPR050738">
    <property type="entry name" value="Sulfatase"/>
</dbReference>
<dbReference type="RefSeq" id="WP_184713761.1">
    <property type="nucleotide sequence ID" value="NZ_JACHJP010000002.1"/>
</dbReference>
<dbReference type="PANTHER" id="PTHR42693">
    <property type="entry name" value="ARYLSULFATASE FAMILY MEMBER"/>
    <property type="match status" value="1"/>
</dbReference>
<protein>
    <submittedName>
        <fullName evidence="5">Arylsulfatase A-like enzyme</fullName>
    </submittedName>
</protein>
<comment type="similarity">
    <text evidence="1">Belongs to the sulfatase family.</text>
</comment>
<accession>A0A7W7VLX5</accession>
<dbReference type="AlphaFoldDB" id="A0A7W7VLX5"/>
<organism evidence="5 6">
    <name type="scientific">Streptosporangium saharense</name>
    <dbReference type="NCBI Taxonomy" id="1706840"/>
    <lineage>
        <taxon>Bacteria</taxon>
        <taxon>Bacillati</taxon>
        <taxon>Actinomycetota</taxon>
        <taxon>Actinomycetes</taxon>
        <taxon>Streptosporangiales</taxon>
        <taxon>Streptosporangiaceae</taxon>
        <taxon>Streptosporangium</taxon>
    </lineage>
</organism>